<proteinExistence type="predicted"/>
<feature type="compositionally biased region" description="Polar residues" evidence="1">
    <location>
        <begin position="34"/>
        <end position="43"/>
    </location>
</feature>
<accession>A0AAV4D991</accession>
<reference evidence="2 3" key="1">
    <citation type="journal article" date="2021" name="Elife">
        <title>Chloroplast acquisition without the gene transfer in kleptoplastic sea slugs, Plakobranchus ocellatus.</title>
        <authorList>
            <person name="Maeda T."/>
            <person name="Takahashi S."/>
            <person name="Yoshida T."/>
            <person name="Shimamura S."/>
            <person name="Takaki Y."/>
            <person name="Nagai Y."/>
            <person name="Toyoda A."/>
            <person name="Suzuki Y."/>
            <person name="Arimoto A."/>
            <person name="Ishii H."/>
            <person name="Satoh N."/>
            <person name="Nishiyama T."/>
            <person name="Hasebe M."/>
            <person name="Maruyama T."/>
            <person name="Minagawa J."/>
            <person name="Obokata J."/>
            <person name="Shigenobu S."/>
        </authorList>
    </citation>
    <scope>NUCLEOTIDE SEQUENCE [LARGE SCALE GENOMIC DNA]</scope>
</reference>
<sequence length="100" mass="11035">MHESMRKLHGGHQAKEVEDALEADGRGTDEWPRTSMTQTGRLASTEVTSKSCLRLAKDSALDGTLLSPQDFSAGFVPNTFKSHRLCVTKLATEQVLMCRE</sequence>
<evidence type="ECO:0000313" key="3">
    <source>
        <dbReference type="Proteomes" id="UP000735302"/>
    </source>
</evidence>
<feature type="compositionally biased region" description="Basic and acidic residues" evidence="1">
    <location>
        <begin position="13"/>
        <end position="32"/>
    </location>
</feature>
<name>A0AAV4D991_9GAST</name>
<gene>
    <name evidence="2" type="ORF">PoB_006719500</name>
</gene>
<evidence type="ECO:0000256" key="1">
    <source>
        <dbReference type="SAM" id="MobiDB-lite"/>
    </source>
</evidence>
<dbReference type="AlphaFoldDB" id="A0AAV4D991"/>
<organism evidence="2 3">
    <name type="scientific">Plakobranchus ocellatus</name>
    <dbReference type="NCBI Taxonomy" id="259542"/>
    <lineage>
        <taxon>Eukaryota</taxon>
        <taxon>Metazoa</taxon>
        <taxon>Spiralia</taxon>
        <taxon>Lophotrochozoa</taxon>
        <taxon>Mollusca</taxon>
        <taxon>Gastropoda</taxon>
        <taxon>Heterobranchia</taxon>
        <taxon>Euthyneura</taxon>
        <taxon>Panpulmonata</taxon>
        <taxon>Sacoglossa</taxon>
        <taxon>Placobranchoidea</taxon>
        <taxon>Plakobranchidae</taxon>
        <taxon>Plakobranchus</taxon>
    </lineage>
</organism>
<feature type="region of interest" description="Disordered" evidence="1">
    <location>
        <begin position="1"/>
        <end position="43"/>
    </location>
</feature>
<comment type="caution">
    <text evidence="2">The sequence shown here is derived from an EMBL/GenBank/DDBJ whole genome shotgun (WGS) entry which is preliminary data.</text>
</comment>
<protein>
    <submittedName>
        <fullName evidence="2">Uncharacterized protein</fullName>
    </submittedName>
</protein>
<evidence type="ECO:0000313" key="2">
    <source>
        <dbReference type="EMBL" id="GFO40690.1"/>
    </source>
</evidence>
<keyword evidence="3" id="KW-1185">Reference proteome</keyword>
<dbReference type="EMBL" id="BLXT01007631">
    <property type="protein sequence ID" value="GFO40690.1"/>
    <property type="molecule type" value="Genomic_DNA"/>
</dbReference>
<dbReference type="Proteomes" id="UP000735302">
    <property type="component" value="Unassembled WGS sequence"/>
</dbReference>